<gene>
    <name evidence="1" type="ORF">QQX02_05020</name>
</gene>
<evidence type="ECO:0008006" key="3">
    <source>
        <dbReference type="Google" id="ProtNLM"/>
    </source>
</evidence>
<sequence>MTTPSPQEVLNTLMDARASEEGTRVAMGRLFLEITVAVPSTGDPAKPGGFTPLMVERDTHDCVVTLTSKLALQRSQSVVPYALEMTGAALISSLQPHLGVLVENGTSSFVLTPAFVAYLRNEGSPSIPGQG</sequence>
<dbReference type="EMBL" id="JAUHQA010000001">
    <property type="protein sequence ID" value="MDN4480283.1"/>
    <property type="molecule type" value="Genomic_DNA"/>
</dbReference>
<proteinExistence type="predicted"/>
<name>A0ABT8GFR6_9MICO</name>
<keyword evidence="2" id="KW-1185">Reference proteome</keyword>
<protein>
    <recommendedName>
        <fullName evidence="3">SseB protein N-terminal domain-containing protein</fullName>
    </recommendedName>
</protein>
<dbReference type="Proteomes" id="UP001172708">
    <property type="component" value="Unassembled WGS sequence"/>
</dbReference>
<organism evidence="1 2">
    <name type="scientific">Demequina muriae</name>
    <dbReference type="NCBI Taxonomy" id="3051664"/>
    <lineage>
        <taxon>Bacteria</taxon>
        <taxon>Bacillati</taxon>
        <taxon>Actinomycetota</taxon>
        <taxon>Actinomycetes</taxon>
        <taxon>Micrococcales</taxon>
        <taxon>Demequinaceae</taxon>
        <taxon>Demequina</taxon>
    </lineage>
</organism>
<evidence type="ECO:0000313" key="2">
    <source>
        <dbReference type="Proteomes" id="UP001172708"/>
    </source>
</evidence>
<accession>A0ABT8GFR6</accession>
<reference evidence="1" key="1">
    <citation type="submission" date="2023-06" db="EMBL/GenBank/DDBJ databases">
        <title>Egi l300058.</title>
        <authorList>
            <person name="Gao L."/>
            <person name="Fang B.-Z."/>
            <person name="Li W.-J."/>
        </authorList>
    </citation>
    <scope>NUCLEOTIDE SEQUENCE</scope>
    <source>
        <strain evidence="1">EGI L300058</strain>
    </source>
</reference>
<evidence type="ECO:0000313" key="1">
    <source>
        <dbReference type="EMBL" id="MDN4480283.1"/>
    </source>
</evidence>
<comment type="caution">
    <text evidence="1">The sequence shown here is derived from an EMBL/GenBank/DDBJ whole genome shotgun (WGS) entry which is preliminary data.</text>
</comment>
<dbReference type="RefSeq" id="WP_301141645.1">
    <property type="nucleotide sequence ID" value="NZ_JAUHQA010000001.1"/>
</dbReference>